<keyword evidence="3" id="KW-1185">Reference proteome</keyword>
<feature type="transmembrane region" description="Helical" evidence="1">
    <location>
        <begin position="34"/>
        <end position="52"/>
    </location>
</feature>
<evidence type="ECO:0000313" key="3">
    <source>
        <dbReference type="Proteomes" id="UP000028073"/>
    </source>
</evidence>
<feature type="transmembrane region" description="Helical" evidence="1">
    <location>
        <begin position="6"/>
        <end position="22"/>
    </location>
</feature>
<keyword evidence="1" id="KW-0812">Transmembrane</keyword>
<proteinExistence type="predicted"/>
<feature type="transmembrane region" description="Helical" evidence="1">
    <location>
        <begin position="58"/>
        <end position="76"/>
    </location>
</feature>
<evidence type="ECO:0000313" key="2">
    <source>
        <dbReference type="EMBL" id="KEQ17321.1"/>
    </source>
</evidence>
<gene>
    <name evidence="2" type="ORF">GZ78_16040</name>
</gene>
<protein>
    <submittedName>
        <fullName evidence="2">Uncharacterized protein</fullName>
    </submittedName>
</protein>
<dbReference type="AlphaFoldDB" id="A0A081NFU8"/>
<keyword evidence="1" id="KW-1133">Transmembrane helix</keyword>
<feature type="transmembrane region" description="Helical" evidence="1">
    <location>
        <begin position="119"/>
        <end position="136"/>
    </location>
</feature>
<feature type="transmembrane region" description="Helical" evidence="1">
    <location>
        <begin position="156"/>
        <end position="176"/>
    </location>
</feature>
<feature type="transmembrane region" description="Helical" evidence="1">
    <location>
        <begin position="88"/>
        <end position="107"/>
    </location>
</feature>
<dbReference type="EMBL" id="JOKH01000003">
    <property type="protein sequence ID" value="KEQ17321.1"/>
    <property type="molecule type" value="Genomic_DNA"/>
</dbReference>
<dbReference type="Proteomes" id="UP000028073">
    <property type="component" value="Unassembled WGS sequence"/>
</dbReference>
<organism evidence="2 3">
    <name type="scientific">Endozoicomonas numazuensis</name>
    <dbReference type="NCBI Taxonomy" id="1137799"/>
    <lineage>
        <taxon>Bacteria</taxon>
        <taxon>Pseudomonadati</taxon>
        <taxon>Pseudomonadota</taxon>
        <taxon>Gammaproteobacteria</taxon>
        <taxon>Oceanospirillales</taxon>
        <taxon>Endozoicomonadaceae</taxon>
        <taxon>Endozoicomonas</taxon>
    </lineage>
</organism>
<evidence type="ECO:0000256" key="1">
    <source>
        <dbReference type="SAM" id="Phobius"/>
    </source>
</evidence>
<keyword evidence="1" id="KW-0472">Membrane</keyword>
<sequence length="203" mass="23009">MELVAGRFAVFGLWVSVIILFRREIIQRIQQDGIQPWIWVALLTNILYYLFLVISIRSLGGVFACVLMAALPMIFHKYFLGKRECNKLTMPLLLLVGALFLLISQKLDQNYSDFHEHKMIEGLFWLLLASVCWLLGTRMQLLMAIRRPDIDPSDRYLLTGLASMLALPLIYPMTWLGHPELSLFPEGLVKIDGAFLGGGLLGG</sequence>
<reference evidence="2 3" key="1">
    <citation type="submission" date="2014-06" db="EMBL/GenBank/DDBJ databases">
        <title>Whole Genome Sequences of Three Symbiotic Endozoicomonas Bacteria.</title>
        <authorList>
            <person name="Neave M.J."/>
            <person name="Apprill A."/>
            <person name="Voolstra C.R."/>
        </authorList>
    </citation>
    <scope>NUCLEOTIDE SEQUENCE [LARGE SCALE GENOMIC DNA]</scope>
    <source>
        <strain evidence="2 3">DSM 25634</strain>
    </source>
</reference>
<comment type="caution">
    <text evidence="2">The sequence shown here is derived from an EMBL/GenBank/DDBJ whole genome shotgun (WGS) entry which is preliminary data.</text>
</comment>
<name>A0A081NFU8_9GAMM</name>
<accession>A0A081NFU8</accession>